<feature type="region of interest" description="Disordered" evidence="1">
    <location>
        <begin position="191"/>
        <end position="213"/>
    </location>
</feature>
<evidence type="ECO:0000313" key="4">
    <source>
        <dbReference type="Proteomes" id="UP001498421"/>
    </source>
</evidence>
<evidence type="ECO:0000256" key="1">
    <source>
        <dbReference type="SAM" id="MobiDB-lite"/>
    </source>
</evidence>
<dbReference type="Gene3D" id="6.20.130.10">
    <property type="match status" value="1"/>
</dbReference>
<gene>
    <name evidence="3" type="ORF">QQZ08_006645</name>
</gene>
<dbReference type="PANTHER" id="PTHR28174:SF1">
    <property type="entry name" value="LARGE RIBOSOMAL SUBUNIT PROTEIN BL31M"/>
    <property type="match status" value="1"/>
</dbReference>
<dbReference type="InterPro" id="IPR034600">
    <property type="entry name" value="Ribosomal_bL31m"/>
</dbReference>
<feature type="region of interest" description="Disordered" evidence="1">
    <location>
        <begin position="1"/>
        <end position="22"/>
    </location>
</feature>
<protein>
    <recommendedName>
        <fullName evidence="2">Ribosomal protein bL31m N-terminal domain-containing protein</fullName>
    </recommendedName>
</protein>
<dbReference type="Pfam" id="PF21492">
    <property type="entry name" value="bL31_N"/>
    <property type="match status" value="1"/>
</dbReference>
<evidence type="ECO:0000313" key="3">
    <source>
        <dbReference type="EMBL" id="KAK7426899.1"/>
    </source>
</evidence>
<comment type="caution">
    <text evidence="3">The sequence shown here is derived from an EMBL/GenBank/DDBJ whole genome shotgun (WGS) entry which is preliminary data.</text>
</comment>
<evidence type="ECO:0000259" key="2">
    <source>
        <dbReference type="Pfam" id="PF21492"/>
    </source>
</evidence>
<keyword evidence="4" id="KW-1185">Reference proteome</keyword>
<name>A0ABR1I0W3_9HYPO</name>
<dbReference type="InterPro" id="IPR048874">
    <property type="entry name" value="Ribosomal_bL31m_N"/>
</dbReference>
<organism evidence="3 4">
    <name type="scientific">Neonectria magnoliae</name>
    <dbReference type="NCBI Taxonomy" id="2732573"/>
    <lineage>
        <taxon>Eukaryota</taxon>
        <taxon>Fungi</taxon>
        <taxon>Dikarya</taxon>
        <taxon>Ascomycota</taxon>
        <taxon>Pezizomycotina</taxon>
        <taxon>Sordariomycetes</taxon>
        <taxon>Hypocreomycetidae</taxon>
        <taxon>Hypocreales</taxon>
        <taxon>Nectriaceae</taxon>
        <taxon>Neonectria</taxon>
    </lineage>
</organism>
<accession>A0ABR1I0W3</accession>
<dbReference type="EMBL" id="JAZAVK010000060">
    <property type="protein sequence ID" value="KAK7426899.1"/>
    <property type="molecule type" value="Genomic_DNA"/>
</dbReference>
<feature type="compositionally biased region" description="Basic and acidic residues" evidence="1">
    <location>
        <begin position="1"/>
        <end position="11"/>
    </location>
</feature>
<sequence length="213" mass="23138">MLKTIDAHIADDNNPPPPPPVGPIALPDTSVLIRLNTEPPTAASPSSEAMANLRTMPVALTPTRTTTLLLSSTTSSPIPSLPRTQVRHATFIARPRRPYTFTQLITLSDGSAYTMRTTSPQPIYRASKDTRNTLLWQPSEKSLKNVELDEAGKLAAFRERYGRAYDAGTLTEEGGEDAAVDEGYADLITGYAPAQETTSMKDSGPKKQAKKRK</sequence>
<feature type="domain" description="Ribosomal protein bL31m N-terminal" evidence="2">
    <location>
        <begin position="93"/>
        <end position="139"/>
    </location>
</feature>
<dbReference type="Proteomes" id="UP001498421">
    <property type="component" value="Unassembled WGS sequence"/>
</dbReference>
<dbReference type="PANTHER" id="PTHR28174">
    <property type="entry name" value="54S RIBOSOMAL PROTEIN L36, MITOCHONDRIAL"/>
    <property type="match status" value="1"/>
</dbReference>
<reference evidence="3 4" key="1">
    <citation type="journal article" date="2025" name="Microbiol. Resour. Announc.">
        <title>Draft genome sequences for Neonectria magnoliae and Neonectria punicea, canker pathogens of Liriodendron tulipifera and Acer saccharum in West Virginia.</title>
        <authorList>
            <person name="Petronek H.M."/>
            <person name="Kasson M.T."/>
            <person name="Metheny A.M."/>
            <person name="Stauder C.M."/>
            <person name="Lovett B."/>
            <person name="Lynch S.C."/>
            <person name="Garnas J.R."/>
            <person name="Kasson L.R."/>
            <person name="Stajich J.E."/>
        </authorList>
    </citation>
    <scope>NUCLEOTIDE SEQUENCE [LARGE SCALE GENOMIC DNA]</scope>
    <source>
        <strain evidence="3 4">NRRL 64651</strain>
    </source>
</reference>
<proteinExistence type="predicted"/>